<feature type="compositionally biased region" description="Gly residues" evidence="6">
    <location>
        <begin position="598"/>
        <end position="611"/>
    </location>
</feature>
<feature type="compositionally biased region" description="Basic and acidic residues" evidence="6">
    <location>
        <begin position="2764"/>
        <end position="2774"/>
    </location>
</feature>
<evidence type="ECO:0000256" key="4">
    <source>
        <dbReference type="ARBA" id="ARBA00022823"/>
    </source>
</evidence>
<feature type="compositionally biased region" description="Low complexity" evidence="6">
    <location>
        <begin position="2147"/>
        <end position="2191"/>
    </location>
</feature>
<protein>
    <recommendedName>
        <fullName evidence="3">Glycine cleavage system H protein, mitochondrial</fullName>
    </recommendedName>
</protein>
<dbReference type="PANTHER" id="PTHR11715">
    <property type="entry name" value="GLYCINE CLEAVAGE SYSTEM H PROTEIN"/>
    <property type="match status" value="1"/>
</dbReference>
<evidence type="ECO:0000256" key="7">
    <source>
        <dbReference type="SAM" id="Phobius"/>
    </source>
</evidence>
<accession>A0A0V1ATV1</accession>
<feature type="modified residue" description="N6-lipoyllysine" evidence="5">
    <location>
        <position position="3047"/>
    </location>
</feature>
<dbReference type="NCBIfam" id="TIGR00527">
    <property type="entry name" value="gcvH"/>
    <property type="match status" value="2"/>
</dbReference>
<feature type="compositionally biased region" description="Low complexity" evidence="6">
    <location>
        <begin position="1792"/>
        <end position="1802"/>
    </location>
</feature>
<feature type="region of interest" description="Disordered" evidence="6">
    <location>
        <begin position="2758"/>
        <end position="2801"/>
    </location>
</feature>
<evidence type="ECO:0000259" key="9">
    <source>
        <dbReference type="PROSITE" id="PS51034"/>
    </source>
</evidence>
<gene>
    <name evidence="10" type="primary">GCSH</name>
    <name evidence="10" type="ORF">T01_14808</name>
</gene>
<feature type="region of interest" description="Disordered" evidence="6">
    <location>
        <begin position="180"/>
        <end position="200"/>
    </location>
</feature>
<dbReference type="InterPro" id="IPR033753">
    <property type="entry name" value="GCV_H/Fam206"/>
</dbReference>
<sequence>MFGPYCNVRYKAALKSMGKRQNVQLHARNSKMNVAEIPPAEDEAHAAQQNNNDSSESSTAAAVSDNASSQCISGPAHSVFQQFTHSSNLTFPAQFQHSCLINAEYASLAQNGSCHSCCCAYSICNRLKSGCAQNDIPGLNSQAWTPQQYASIVGNVYPGSHACSPWIACDGSYHYHHHHHHQQQQQQQQMLQQQQPTMPPFSTDVNSIPTASNIFLVHHGMLPYSKESFSYCHCPADSCSAIRQSVTRATYPVNVSENMIPATVCRPSVYIPSPVTSPALQRKEVEFVQNQSKVSEDSFPPSVSSNQSSDKEEAVQTNIPATSGLRYHTGAKLEKDHGRTPLFGEAPAWWNREESKPQSDFEISPKEDSERRLSNASTDVVNEKCSTEAAAEVGETATITKQQSIRMDIPFVNGSGETSSSNINRRENHAFTIHFNDDMSTTNMVALKKSTPPKQPVKQKSATVPKRSSYRPMKNVAKAVNDIETVVDVDSSKLEYACNKAGSLEDDNLSDSATYILERDYFANKSEIFETAHSKENDVDEENLVKKKGDKFGNENFFIQLGNNSPADSVEKVEYFLRTSSSTVRKREPLSTGADSSGCGGGSKAGGGGVVGCSKSGRSSPATARSSKAKSPLLTKSNVDKFTRRDGGRFSMRAPAQQQPQQQRAQTAVNSHKAASCSSSSSRQAGLSSKSKSAASSPRPETAAWLRRKEYNPLKKMMSSKVEADVSPTLLNSRSRSFHIGGNTAKSKLLVDVATSQRKLRTAATSDEHGKSSPKGQVFVQLSSLRQLQTQCVELLTLACGLKDRLQQKFHADMMKLPYSTTASSSLLQNNNNDDNNNNNNSCSTVIDADNSCPLSDVIKKLSVATSNFKVTEELIDRLPSTEQLFGISAANTCEIKVRCETSSVDIQIFVGPQFAGLIYAGTGDSLPRQDCLASRSSKEHFTLNIALSDDDDDDSDDHACGIVSDDLHYETVIFVQKFAAVETVEDTFYSIRCPKSCSNVANSSDVVSPLPIPDFRLQLESIEDGLIKVTDNKEHSIVALYSRGISVELKRCVAQSRDDLTRNNVLLIDDFGCSLNSSRMGEFRFDRRNGFAESTFHPFKLNSTNTYMLQCEASASENENDFSSLICLQENRFEDIQLDAECAFTVAGLLMSLVQEQNPQLSVATMDNCIWNSDNWITIMLNIGFAILLVGVVIVWSIFASKAKNLYLAKQNSKADSANRCPKISPSVPLTLDSMGNCCEPENHSPERTISDRSAQQQNSSSGVYSLPSQMVSPTTNSSFNNNKSVAIMKQPCQQEPSIQDSAIYQVAQLIPTLRKVNVSVDKGKLTTLRRIKAARWQSSQLTSGRGGQEEEEEENAYEVPDQIHKPEVLPPKRKYYFNQIDNTTPTFSIKIIKYHQLVTPNRKYTEKHEWISVDNKIGTVGLTDYAQEALGEVVYIELPELQTELKQFAECGVVESVKAASDIYSPVSGTVAEVNRALEENPSLINKSCYDDGWLFKVEVANESELDTLMDEDKYNAFLKSENMNVAEIPPAEDEAHAAQQNNNDSSESSTAAAVSDNASSQCISGPAHSVFQQFTHSSNLTFPAQFQHSCLINAEYASLAQNGSCHSCCCAYSICNRLKSGCAQNDIPGLNSQAWTPQQYASIVGNVYPGSHACSPWIACDGSYHYHHHHHHQQQQQQQQMLQQQQPTMPPFSTDVNSIPTASNIFLVHHGMLPYSKESFSYCHCPADSCSAIRQSVTRATYPVNVSENMIPATVCRPSVYIPSPVTSPALQRKEVEFVQNQSKVSEDSFPPSVSSNQSSDKEEAVQTNIPATSGLRYHTGAKLEKDHGRTPLFGEAPAWWNREESKPQSDFEISPKEDSERRLSNASTDVVNEKCSTEAAAEVGETATITKQQSIRMDIPFVNGSGETSSSNINRRENHAFTIHFNDDMSTTNMVALKKSTPPKQPVKQKSATVPKRSSYRPMKNVAKAVNDIETVVDVDSSKLEYACNKAGSLEDDNLSDSATYILERDYFANKSEIFETAHSKENDVDEENLVKKKGDKFGNENFFIQLGNNSPADSVEKVEYFLRTSSSTVRKREPLSTGADSSGCGGGSKAGGGGVVGCSKSGRSSPATARSSKAKSPLLTKSNVDKFTRRDGGRFSMRAPAQQQPQQQRAQTAVNSHKAASCSSSSSRQAGLSSKSKSAASSPRPETAAWLRRKEYNPLKKMMSSKVEADVSPTLLNSRSRSFHIGGNTAKSKLLVDVATSQRKLRTAATSDEHGKSSPKGQVFVQLSSLRQLQTQCVELLTLACGLKDRLQQKFHADMMKLPYSTTASSSLLQNNNNDDNNNNNNSCSTVIDADNSCPLSDVIKKLSLLKSLLIDCRRLNNSLAYLLQTLAKMNYFGFVLPLLTIRLLLHACLGFFEILPTNASYQYVKVRCETSSVDIQIFVGPQFAGLIYAGTGDSLPRQDCLASRSSKEHFTLNIALSDDDDDDSDDHACGIVSDDLHYETVIFVQKFAAVETVEDTFYSIRCPKSCSNVANSSDVVSPLPIPDFRLQLESIEDGLIKVTDNKEHSIVALYSRGISVELKRCVAQSRDDLTRNNILLIDDFGCSLNSSRMGEFRFDRRNGFAESTFHPFKLNSTNTYMLQCEASASENENDFSSLICLQENRFEDIQLDAECAFTVAGLLMSLVQEQNPQLSVATMDNCIWNSDNWITIMLNIGFAILLVGVVIVWSIFASKAKNLYLAKQNSKADSANRCPKISPSVPLTLDSMGNCCEPENHSPERTISDRSAQQQNSSSGVYSLPSQMVSPTTNSSFNNNKSVAIMKQPCQQEPSIQDSAIYQVAQLIPTLRKVNVSVDKGKLTTLRRIKAARWQSSQLTSGRGGQEEEEEENAYEVPDQIHKPEVLPPKRKYYFNQIDNTTPTFSIKIIKYHQLVTRCCVLLIEEEFDFHFSHNFHEKYGCFLKSWYSCNFSFSLAKQIKLAEVSLFNATQRLWVSKSPSLANRKYTEKHEWISVDNKIGTVGLTDYAQEALGEVVYIELPELQTELKQFAECGVVESVKAASDIYSPVSGTVAEVNRALEENPSLINKSCYDDGWLFKVEVANESELDTLMDEDKYNAFLKSENFSILVQNCTLCPSLRDTTSNAIQNKPERNNSIIWWEFVYLYCVLQTAGVKALSSSQSQAARHSKRTDIDPIDCTMLKRHLSKGRKVYAVTKINNTE</sequence>
<keyword evidence="7" id="KW-0812">Transmembrane</keyword>
<feature type="compositionally biased region" description="Basic and acidic residues" evidence="6">
    <location>
        <begin position="2132"/>
        <end position="2142"/>
    </location>
</feature>
<dbReference type="GO" id="GO:0005739">
    <property type="term" value="C:mitochondrion"/>
    <property type="evidence" value="ECO:0007669"/>
    <property type="project" value="TreeGrafter"/>
</dbReference>
<dbReference type="InterPro" id="IPR001507">
    <property type="entry name" value="ZP_dom"/>
</dbReference>
<evidence type="ECO:0000256" key="6">
    <source>
        <dbReference type="SAM" id="MobiDB-lite"/>
    </source>
</evidence>
<evidence type="ECO:0000256" key="2">
    <source>
        <dbReference type="ARBA" id="ARBA00009249"/>
    </source>
</evidence>
<dbReference type="Pfam" id="PF01597">
    <property type="entry name" value="GCV_H"/>
    <property type="match status" value="2"/>
</dbReference>
<dbReference type="InterPro" id="IPR011053">
    <property type="entry name" value="Single_hybrid_motif"/>
</dbReference>
<feature type="compositionally biased region" description="Low complexity" evidence="6">
    <location>
        <begin position="653"/>
        <end position="697"/>
    </location>
</feature>
<evidence type="ECO:0000259" key="8">
    <source>
        <dbReference type="PROSITE" id="PS50968"/>
    </source>
</evidence>
<feature type="compositionally biased region" description="Basic and acidic residues" evidence="6">
    <location>
        <begin position="638"/>
        <end position="648"/>
    </location>
</feature>
<comment type="cofactor">
    <cofactor evidence="1">
        <name>(R)-lipoate</name>
        <dbReference type="ChEBI" id="CHEBI:83088"/>
    </cofactor>
</comment>
<dbReference type="InParanoid" id="A0A0V1ATV1"/>
<feature type="transmembrane region" description="Helical" evidence="7">
    <location>
        <begin position="2699"/>
        <end position="2723"/>
    </location>
</feature>
<feature type="domain" description="Lipoyl-binding" evidence="8">
    <location>
        <begin position="3006"/>
        <end position="3088"/>
    </location>
</feature>
<dbReference type="Proteomes" id="UP000054776">
    <property type="component" value="Unassembled WGS sequence"/>
</dbReference>
<dbReference type="GO" id="GO:0009249">
    <property type="term" value="P:protein lipoylation"/>
    <property type="evidence" value="ECO:0007669"/>
    <property type="project" value="TreeGrafter"/>
</dbReference>
<feature type="region of interest" description="Disordered" evidence="6">
    <location>
        <begin position="450"/>
        <end position="470"/>
    </location>
</feature>
<dbReference type="SUPFAM" id="SSF51230">
    <property type="entry name" value="Single hybrid motif"/>
    <property type="match status" value="2"/>
</dbReference>
<evidence type="ECO:0000256" key="1">
    <source>
        <dbReference type="ARBA" id="ARBA00001938"/>
    </source>
</evidence>
<keyword evidence="11" id="KW-1185">Reference proteome</keyword>
<feature type="region of interest" description="Disordered" evidence="6">
    <location>
        <begin position="288"/>
        <end position="379"/>
    </location>
</feature>
<dbReference type="GO" id="GO:0005960">
    <property type="term" value="C:glycine cleavage complex"/>
    <property type="evidence" value="ECO:0007669"/>
    <property type="project" value="InterPro"/>
</dbReference>
<keyword evidence="7" id="KW-0472">Membrane</keyword>
<dbReference type="PANTHER" id="PTHR11715:SF3">
    <property type="entry name" value="GLYCINE CLEAVAGE SYSTEM H PROTEIN-RELATED"/>
    <property type="match status" value="1"/>
</dbReference>
<feature type="compositionally biased region" description="Low complexity" evidence="6">
    <location>
        <begin position="1677"/>
        <end position="1689"/>
    </location>
</feature>
<dbReference type="InterPro" id="IPR017453">
    <property type="entry name" value="GCV_H_sub"/>
</dbReference>
<dbReference type="GO" id="GO:0019464">
    <property type="term" value="P:glycine decarboxylation via glycine cleavage system"/>
    <property type="evidence" value="ECO:0007669"/>
    <property type="project" value="InterPro"/>
</dbReference>
<dbReference type="Gene3D" id="2.40.50.100">
    <property type="match status" value="2"/>
</dbReference>
<evidence type="ECO:0000313" key="10">
    <source>
        <dbReference type="EMBL" id="KRY28223.1"/>
    </source>
</evidence>
<feature type="compositionally biased region" description="Gly residues" evidence="6">
    <location>
        <begin position="2092"/>
        <end position="2105"/>
    </location>
</feature>
<keyword evidence="4 5" id="KW-0450">Lipoyl</keyword>
<feature type="region of interest" description="Disordered" evidence="6">
    <location>
        <begin position="1944"/>
        <end position="1964"/>
    </location>
</feature>
<dbReference type="CDD" id="cd06848">
    <property type="entry name" value="GCS_H"/>
    <property type="match status" value="2"/>
</dbReference>
<feature type="region of interest" description="Disordered" evidence="6">
    <location>
        <begin position="2863"/>
        <end position="2883"/>
    </location>
</feature>
<feature type="transmembrane region" description="Helical" evidence="7">
    <location>
        <begin position="2385"/>
        <end position="2406"/>
    </location>
</feature>
<feature type="region of interest" description="Disordered" evidence="6">
    <location>
        <begin position="1339"/>
        <end position="1361"/>
    </location>
</feature>
<dbReference type="OrthoDB" id="5920227at2759"/>
<feature type="region of interest" description="Disordered" evidence="6">
    <location>
        <begin position="1782"/>
        <end position="1873"/>
    </location>
</feature>
<evidence type="ECO:0000313" key="11">
    <source>
        <dbReference type="Proteomes" id="UP000054776"/>
    </source>
</evidence>
<keyword evidence="7" id="KW-1133">Transmembrane helix</keyword>
<dbReference type="InterPro" id="IPR000089">
    <property type="entry name" value="Biotin_lipoyl"/>
</dbReference>
<dbReference type="PROSITE" id="PS51034">
    <property type="entry name" value="ZP_2"/>
    <property type="match status" value="2"/>
</dbReference>
<reference evidence="10 11" key="1">
    <citation type="submission" date="2015-01" db="EMBL/GenBank/DDBJ databases">
        <title>Evolution of Trichinella species and genotypes.</title>
        <authorList>
            <person name="Korhonen P.K."/>
            <person name="Edoardo P."/>
            <person name="Giuseppe L.R."/>
            <person name="Gasser R.B."/>
        </authorList>
    </citation>
    <scope>NUCLEOTIDE SEQUENCE [LARGE SCALE GENOMIC DNA]</scope>
    <source>
        <strain evidence="10">ISS3</strain>
    </source>
</reference>
<feature type="region of interest" description="Disordered" evidence="6">
    <location>
        <begin position="584"/>
        <end position="706"/>
    </location>
</feature>
<feature type="compositionally biased region" description="Low complexity" evidence="6">
    <location>
        <begin position="298"/>
        <end position="308"/>
    </location>
</feature>
<organism evidence="10 11">
    <name type="scientific">Trichinella spiralis</name>
    <name type="common">Trichina worm</name>
    <dbReference type="NCBI Taxonomy" id="6334"/>
    <lineage>
        <taxon>Eukaryota</taxon>
        <taxon>Metazoa</taxon>
        <taxon>Ecdysozoa</taxon>
        <taxon>Nematoda</taxon>
        <taxon>Enoplea</taxon>
        <taxon>Dorylaimia</taxon>
        <taxon>Trichinellida</taxon>
        <taxon>Trichinellidae</taxon>
        <taxon>Trichinella</taxon>
    </lineage>
</organism>
<feature type="compositionally biased region" description="Low complexity" evidence="6">
    <location>
        <begin position="183"/>
        <end position="195"/>
    </location>
</feature>
<comment type="caution">
    <text evidence="10">The sequence shown here is derived from an EMBL/GenBank/DDBJ whole genome shotgun (WGS) entry which is preliminary data.</text>
</comment>
<evidence type="ECO:0000256" key="5">
    <source>
        <dbReference type="PIRSR" id="PIRSR617453-50"/>
    </source>
</evidence>
<name>A0A0V1ATV1_TRISP</name>
<feature type="region of interest" description="Disordered" evidence="6">
    <location>
        <begin position="1236"/>
        <end position="1279"/>
    </location>
</feature>
<dbReference type="STRING" id="6334.A0A0V1ATV1"/>
<proteinExistence type="inferred from homology"/>
<evidence type="ECO:0000256" key="3">
    <source>
        <dbReference type="ARBA" id="ARBA00018130"/>
    </source>
</evidence>
<comment type="similarity">
    <text evidence="2">Belongs to the GcvH family.</text>
</comment>
<feature type="region of interest" description="Disordered" evidence="6">
    <location>
        <begin position="2078"/>
        <end position="2200"/>
    </location>
</feature>
<dbReference type="EMBL" id="JYDH01000213">
    <property type="protein sequence ID" value="KRY28223.1"/>
    <property type="molecule type" value="Genomic_DNA"/>
</dbReference>
<feature type="domain" description="ZP" evidence="9">
    <location>
        <begin position="2421"/>
        <end position="2657"/>
    </location>
</feature>
<dbReference type="NCBIfam" id="NF002270">
    <property type="entry name" value="PRK01202.1"/>
    <property type="match status" value="2"/>
</dbReference>
<dbReference type="InterPro" id="IPR002930">
    <property type="entry name" value="GCV_H"/>
</dbReference>
<feature type="compositionally biased region" description="Basic and acidic residues" evidence="6">
    <location>
        <begin position="351"/>
        <end position="373"/>
    </location>
</feature>
<feature type="domain" description="ZP" evidence="9">
    <location>
        <begin position="899"/>
        <end position="1135"/>
    </location>
</feature>
<feature type="domain" description="Lipoyl-binding" evidence="8">
    <location>
        <begin position="1419"/>
        <end position="1501"/>
    </location>
</feature>
<feature type="compositionally biased region" description="Basic and acidic residues" evidence="6">
    <location>
        <begin position="1845"/>
        <end position="1867"/>
    </location>
</feature>
<dbReference type="HAMAP" id="MF_00272">
    <property type="entry name" value="GcvH"/>
    <property type="match status" value="2"/>
</dbReference>
<feature type="compositionally biased region" description="Polar residues" evidence="6">
    <location>
        <begin position="2775"/>
        <end position="2801"/>
    </location>
</feature>
<dbReference type="PROSITE" id="PS50968">
    <property type="entry name" value="BIOTINYL_LIPOYL"/>
    <property type="match status" value="2"/>
</dbReference>
<feature type="compositionally biased region" description="Basic and acidic residues" evidence="6">
    <location>
        <begin position="1242"/>
        <end position="1252"/>
    </location>
</feature>
<feature type="region of interest" description="Disordered" evidence="6">
    <location>
        <begin position="1674"/>
        <end position="1694"/>
    </location>
</feature>
<feature type="compositionally biased region" description="Polar residues" evidence="6">
    <location>
        <begin position="1253"/>
        <end position="1279"/>
    </location>
</feature>